<dbReference type="AlphaFoldDB" id="A0A8K0E099"/>
<feature type="domain" description="SMP-LTD" evidence="11">
    <location>
        <begin position="342"/>
        <end position="611"/>
    </location>
</feature>
<feature type="region of interest" description="Disordered" evidence="9">
    <location>
        <begin position="640"/>
        <end position="803"/>
    </location>
</feature>
<feature type="compositionally biased region" description="Polar residues" evidence="9">
    <location>
        <begin position="731"/>
        <end position="741"/>
    </location>
</feature>
<dbReference type="EMBL" id="VOIH02000009">
    <property type="protein sequence ID" value="KAF3438428.1"/>
    <property type="molecule type" value="Genomic_DNA"/>
</dbReference>
<reference evidence="12" key="1">
    <citation type="submission" date="2020-03" db="EMBL/GenBank/DDBJ databases">
        <title>A high-quality chromosome-level genome assembly of a woody plant with both climbing and erect habits, Rhamnella rubrinervis.</title>
        <authorList>
            <person name="Lu Z."/>
            <person name="Yang Y."/>
            <person name="Zhu X."/>
            <person name="Sun Y."/>
        </authorList>
    </citation>
    <scope>NUCLEOTIDE SEQUENCE</scope>
    <source>
        <strain evidence="12">BYM</strain>
        <tissue evidence="12">Leaf</tissue>
    </source>
</reference>
<feature type="compositionally biased region" description="Basic and acidic residues" evidence="9">
    <location>
        <begin position="486"/>
        <end position="500"/>
    </location>
</feature>
<comment type="subcellular location">
    <subcellularLocation>
        <location evidence="1">Endoplasmic reticulum membrane</location>
    </subcellularLocation>
</comment>
<dbReference type="GO" id="GO:0006869">
    <property type="term" value="P:lipid transport"/>
    <property type="evidence" value="ECO:0007669"/>
    <property type="project" value="UniProtKB-KW"/>
</dbReference>
<feature type="compositionally biased region" description="Basic and acidic residues" evidence="9">
    <location>
        <begin position="650"/>
        <end position="661"/>
    </location>
</feature>
<feature type="region of interest" description="Disordered" evidence="9">
    <location>
        <begin position="482"/>
        <end position="507"/>
    </location>
</feature>
<sequence>MWWVIVFGVGFVVGVLAIVAVEALGVFVILNRLTRKIKQADDPNSSSSLSPSHLDPRHQSHDFASNKQGIVWVLESEKVPKNWLEKASREQKKKKEFVEVSPIKKHAKIKDQSLILTESDGFHTIINLKGCIVEAVSATSLSSRKWAKRFPIKLENKVATIYKKSKTVYIYLETSWEKESWCKALRLASCDDKNKLDWFANLHKDFRCYLTSLNVGYPAFMKPSVGFYTSEPVDRTHRNDGPSKVRLLWRKLAKKSSKVGVENKLTWTSSSVRDERKVNEKFRPGQDFVQPTSLVKTVSPADSTPLEDNLGAPSSSTLTHSSSQSHVSVTSDADSDERLGIDEGTLCWNLLISRLFFDAKTNSEMKRSIQARVQRTLSNMRIPSYLGEVICTDVDPGNLPPYIHSMRVLPMDMNEVWALEVDIEYSGGAVLGIETRLEVRELDPEKSIADSNPEANSVGDVSSDILEGFEYFGKQLNLDEETSDALEQKGEANPKPDGIKSTKSSMSASTYGSRWKSVINSIAKQVSEVPLSLAIRVTSLRGTLRLHIKPPPSDQLWFSFTSMPDIDFNLDSAVGDHKITSGQIALFLIGKLKAAINETLVLPNCEGVCIPWMLAEKNDWVPRKVAPFLWLNQESANDPIVNRELPNNRPCEEKPKTEAIREASSGHTQSKHQRLKNAQSIQQISESSDAASSSTNPSAKSRSALEESRIPLLENDEPHETEKHLTEEVSENQSAPRSSSMFDKLYDTVEEDEARPKRMGRKARMLDLGKKMGEKFEEKRRHIEEKSRHIVEKMRGPGDGQRI</sequence>
<keyword evidence="5 10" id="KW-1133">Transmembrane helix</keyword>
<evidence type="ECO:0000256" key="6">
    <source>
        <dbReference type="ARBA" id="ARBA00023055"/>
    </source>
</evidence>
<evidence type="ECO:0000256" key="10">
    <source>
        <dbReference type="SAM" id="Phobius"/>
    </source>
</evidence>
<dbReference type="InterPro" id="IPR031468">
    <property type="entry name" value="SMP_LBD"/>
</dbReference>
<dbReference type="PROSITE" id="PS51847">
    <property type="entry name" value="SMP"/>
    <property type="match status" value="1"/>
</dbReference>
<keyword evidence="13" id="KW-1185">Reference proteome</keyword>
<gene>
    <name evidence="12" type="ORF">FNV43_RR21190</name>
</gene>
<keyword evidence="7" id="KW-0446">Lipid-binding</keyword>
<organism evidence="12 13">
    <name type="scientific">Rhamnella rubrinervis</name>
    <dbReference type="NCBI Taxonomy" id="2594499"/>
    <lineage>
        <taxon>Eukaryota</taxon>
        <taxon>Viridiplantae</taxon>
        <taxon>Streptophyta</taxon>
        <taxon>Embryophyta</taxon>
        <taxon>Tracheophyta</taxon>
        <taxon>Spermatophyta</taxon>
        <taxon>Magnoliopsida</taxon>
        <taxon>eudicotyledons</taxon>
        <taxon>Gunneridae</taxon>
        <taxon>Pentapetalae</taxon>
        <taxon>rosids</taxon>
        <taxon>fabids</taxon>
        <taxon>Rosales</taxon>
        <taxon>Rhamnaceae</taxon>
        <taxon>rhamnoid group</taxon>
        <taxon>Rhamneae</taxon>
        <taxon>Rhamnella</taxon>
    </lineage>
</organism>
<evidence type="ECO:0000256" key="5">
    <source>
        <dbReference type="ARBA" id="ARBA00022989"/>
    </source>
</evidence>
<evidence type="ECO:0000313" key="12">
    <source>
        <dbReference type="EMBL" id="KAF3438428.1"/>
    </source>
</evidence>
<keyword evidence="4" id="KW-0256">Endoplasmic reticulum</keyword>
<dbReference type="GO" id="GO:0008289">
    <property type="term" value="F:lipid binding"/>
    <property type="evidence" value="ECO:0007669"/>
    <property type="project" value="UniProtKB-KW"/>
</dbReference>
<feature type="compositionally biased region" description="Basic and acidic residues" evidence="9">
    <location>
        <begin position="764"/>
        <end position="803"/>
    </location>
</feature>
<dbReference type="PANTHER" id="PTHR13466:SF0">
    <property type="entry name" value="SMP-LTD DOMAIN-CONTAINING PROTEIN"/>
    <property type="match status" value="1"/>
</dbReference>
<evidence type="ECO:0000256" key="4">
    <source>
        <dbReference type="ARBA" id="ARBA00022824"/>
    </source>
</evidence>
<accession>A0A8K0E099</accession>
<keyword evidence="3 10" id="KW-0812">Transmembrane</keyword>
<dbReference type="OrthoDB" id="26740at2759"/>
<keyword evidence="2" id="KW-0813">Transport</keyword>
<evidence type="ECO:0000256" key="7">
    <source>
        <dbReference type="ARBA" id="ARBA00023121"/>
    </source>
</evidence>
<evidence type="ECO:0000256" key="3">
    <source>
        <dbReference type="ARBA" id="ARBA00022692"/>
    </source>
</evidence>
<protein>
    <recommendedName>
        <fullName evidence="11">SMP-LTD domain-containing protein</fullName>
    </recommendedName>
</protein>
<name>A0A8K0E099_9ROSA</name>
<feature type="region of interest" description="Disordered" evidence="9">
    <location>
        <begin position="40"/>
        <end position="61"/>
    </location>
</feature>
<dbReference type="InterPro" id="IPR057080">
    <property type="entry name" value="PH_SMPa"/>
</dbReference>
<evidence type="ECO:0000313" key="13">
    <source>
        <dbReference type="Proteomes" id="UP000796880"/>
    </source>
</evidence>
<dbReference type="GO" id="GO:0005789">
    <property type="term" value="C:endoplasmic reticulum membrane"/>
    <property type="evidence" value="ECO:0007669"/>
    <property type="project" value="UniProtKB-SubCell"/>
</dbReference>
<keyword evidence="8 10" id="KW-0472">Membrane</keyword>
<keyword evidence="6" id="KW-0445">Lipid transport</keyword>
<feature type="compositionally biased region" description="Low complexity" evidence="9">
    <location>
        <begin position="678"/>
        <end position="694"/>
    </location>
</feature>
<evidence type="ECO:0000256" key="1">
    <source>
        <dbReference type="ARBA" id="ARBA00004586"/>
    </source>
</evidence>
<feature type="compositionally biased region" description="Low complexity" evidence="9">
    <location>
        <begin position="42"/>
        <end position="53"/>
    </location>
</feature>
<dbReference type="CDD" id="cd21675">
    <property type="entry name" value="SMP_TEX2"/>
    <property type="match status" value="1"/>
</dbReference>
<dbReference type="PANTHER" id="PTHR13466">
    <property type="entry name" value="TEX2 PROTEIN-RELATED"/>
    <property type="match status" value="1"/>
</dbReference>
<feature type="compositionally biased region" description="Basic and acidic residues" evidence="9">
    <location>
        <begin position="716"/>
        <end position="727"/>
    </location>
</feature>
<evidence type="ECO:0000256" key="8">
    <source>
        <dbReference type="ARBA" id="ARBA00023136"/>
    </source>
</evidence>
<feature type="compositionally biased region" description="Low complexity" evidence="9">
    <location>
        <begin position="314"/>
        <end position="331"/>
    </location>
</feature>
<evidence type="ECO:0000256" key="2">
    <source>
        <dbReference type="ARBA" id="ARBA00022448"/>
    </source>
</evidence>
<evidence type="ECO:0000256" key="9">
    <source>
        <dbReference type="SAM" id="MobiDB-lite"/>
    </source>
</evidence>
<proteinExistence type="predicted"/>
<evidence type="ECO:0000259" key="11">
    <source>
        <dbReference type="PROSITE" id="PS51847"/>
    </source>
</evidence>
<comment type="caution">
    <text evidence="12">The sequence shown here is derived from an EMBL/GenBank/DDBJ whole genome shotgun (WGS) entry which is preliminary data.</text>
</comment>
<feature type="transmembrane region" description="Helical" evidence="10">
    <location>
        <begin position="6"/>
        <end position="30"/>
    </location>
</feature>
<feature type="region of interest" description="Disordered" evidence="9">
    <location>
        <begin position="298"/>
        <end position="335"/>
    </location>
</feature>
<dbReference type="Pfam" id="PF23065">
    <property type="entry name" value="PH_SMPa"/>
    <property type="match status" value="1"/>
</dbReference>
<dbReference type="Proteomes" id="UP000796880">
    <property type="component" value="Unassembled WGS sequence"/>
</dbReference>